<keyword evidence="7 9" id="KW-0472">Membrane</keyword>
<keyword evidence="5" id="KW-0812">Transmembrane</keyword>
<organism evidence="12 13">
    <name type="scientific">Aliarcobacter butzleri L348</name>
    <dbReference type="NCBI Taxonomy" id="1447256"/>
    <lineage>
        <taxon>Bacteria</taxon>
        <taxon>Pseudomonadati</taxon>
        <taxon>Campylobacterota</taxon>
        <taxon>Epsilonproteobacteria</taxon>
        <taxon>Campylobacterales</taxon>
        <taxon>Arcobacteraceae</taxon>
        <taxon>Aliarcobacter</taxon>
    </lineage>
</organism>
<evidence type="ECO:0000256" key="2">
    <source>
        <dbReference type="ARBA" id="ARBA00007613"/>
    </source>
</evidence>
<evidence type="ECO:0000256" key="3">
    <source>
        <dbReference type="ARBA" id="ARBA00022448"/>
    </source>
</evidence>
<name>A0A0G9K0R1_9BACT</name>
<dbReference type="PANTHER" id="PTHR30026">
    <property type="entry name" value="OUTER MEMBRANE PROTEIN TOLC"/>
    <property type="match status" value="1"/>
</dbReference>
<evidence type="ECO:0000256" key="9">
    <source>
        <dbReference type="PROSITE-ProRule" id="PRU00473"/>
    </source>
</evidence>
<dbReference type="PATRIC" id="fig|1447256.3.peg.1273"/>
<evidence type="ECO:0000256" key="4">
    <source>
        <dbReference type="ARBA" id="ARBA00022452"/>
    </source>
</evidence>
<dbReference type="InterPro" id="IPR028974">
    <property type="entry name" value="TSP_type-3_rpt"/>
</dbReference>
<dbReference type="GO" id="GO:0009279">
    <property type="term" value="C:cell outer membrane"/>
    <property type="evidence" value="ECO:0007669"/>
    <property type="project" value="UniProtKB-SubCell"/>
</dbReference>
<evidence type="ECO:0000256" key="6">
    <source>
        <dbReference type="ARBA" id="ARBA00022729"/>
    </source>
</evidence>
<comment type="caution">
    <text evidence="12">The sequence shown here is derived from an EMBL/GenBank/DDBJ whole genome shotgun (WGS) entry which is preliminary data.</text>
</comment>
<dbReference type="Pfam" id="PF02412">
    <property type="entry name" value="TSP_3"/>
    <property type="match status" value="2"/>
</dbReference>
<proteinExistence type="inferred from homology"/>
<evidence type="ECO:0000256" key="7">
    <source>
        <dbReference type="ARBA" id="ARBA00023136"/>
    </source>
</evidence>
<dbReference type="GO" id="GO:0015288">
    <property type="term" value="F:porin activity"/>
    <property type="evidence" value="ECO:0007669"/>
    <property type="project" value="TreeGrafter"/>
</dbReference>
<dbReference type="SUPFAM" id="SSF103647">
    <property type="entry name" value="TSP type-3 repeat"/>
    <property type="match status" value="2"/>
</dbReference>
<dbReference type="Gene3D" id="1.20.1600.10">
    <property type="entry name" value="Outer membrane efflux proteins (OEP)"/>
    <property type="match status" value="1"/>
</dbReference>
<comment type="similarity">
    <text evidence="2">Belongs to the outer membrane factor (OMF) (TC 1.B.17) family.</text>
</comment>
<dbReference type="PROSITE" id="PS51123">
    <property type="entry name" value="OMPA_2"/>
    <property type="match status" value="1"/>
</dbReference>
<dbReference type="EMBL" id="JAIQ01000096">
    <property type="protein sequence ID" value="KLD99414.1"/>
    <property type="molecule type" value="Genomic_DNA"/>
</dbReference>
<dbReference type="Gene3D" id="4.10.1080.10">
    <property type="entry name" value="TSP type-3 repeat"/>
    <property type="match status" value="1"/>
</dbReference>
<reference evidence="12 13" key="1">
    <citation type="submission" date="2014-01" db="EMBL/GenBank/DDBJ databases">
        <title>Development of a Comparative Genomic Fingerprinting Assay for High Resolution Genotyping of Arcobacter butzleri.</title>
        <authorList>
            <person name="Webb A.L."/>
            <person name="Inglis G.D."/>
            <person name="Kruczkiewicz P."/>
            <person name="Selinger L.B."/>
            <person name="Taboada E.N."/>
        </authorList>
    </citation>
    <scope>NUCLEOTIDE SEQUENCE [LARGE SCALE GENOMIC DNA]</scope>
    <source>
        <strain evidence="12 13">L348</strain>
    </source>
</reference>
<feature type="signal peptide" evidence="10">
    <location>
        <begin position="1"/>
        <end position="26"/>
    </location>
</feature>
<dbReference type="InterPro" id="IPR036737">
    <property type="entry name" value="OmpA-like_sf"/>
</dbReference>
<dbReference type="CDD" id="cd07185">
    <property type="entry name" value="OmpA_C-like"/>
    <property type="match status" value="1"/>
</dbReference>
<dbReference type="PANTHER" id="PTHR30026:SF22">
    <property type="entry name" value="OUTER MEMBRANE EFFLUX PROTEIN"/>
    <property type="match status" value="1"/>
</dbReference>
<dbReference type="NCBIfam" id="TIGR01844">
    <property type="entry name" value="type_I_sec_TolC"/>
    <property type="match status" value="1"/>
</dbReference>
<dbReference type="InterPro" id="IPR006665">
    <property type="entry name" value="OmpA-like"/>
</dbReference>
<dbReference type="AlphaFoldDB" id="A0A0G9K0R1"/>
<dbReference type="InterPro" id="IPR003423">
    <property type="entry name" value="OMP_efflux"/>
</dbReference>
<feature type="domain" description="OmpA-like" evidence="11">
    <location>
        <begin position="736"/>
        <end position="854"/>
    </location>
</feature>
<evidence type="ECO:0000256" key="8">
    <source>
        <dbReference type="ARBA" id="ARBA00023237"/>
    </source>
</evidence>
<dbReference type="Gene3D" id="3.30.1330.60">
    <property type="entry name" value="OmpA-like domain"/>
    <property type="match status" value="2"/>
</dbReference>
<dbReference type="InterPro" id="IPR010130">
    <property type="entry name" value="T1SS_OMP_TolC"/>
</dbReference>
<evidence type="ECO:0000313" key="12">
    <source>
        <dbReference type="EMBL" id="KLD99414.1"/>
    </source>
</evidence>
<dbReference type="Pfam" id="PF00691">
    <property type="entry name" value="OmpA"/>
    <property type="match status" value="1"/>
</dbReference>
<dbReference type="RefSeq" id="WP_046996733.1">
    <property type="nucleotide sequence ID" value="NZ_JAIQ01000096.1"/>
</dbReference>
<keyword evidence="3" id="KW-0813">Transport</keyword>
<dbReference type="GO" id="GO:1990281">
    <property type="term" value="C:efflux pump complex"/>
    <property type="evidence" value="ECO:0007669"/>
    <property type="project" value="TreeGrafter"/>
</dbReference>
<keyword evidence="4" id="KW-1134">Transmembrane beta strand</keyword>
<dbReference type="SUPFAM" id="SSF103088">
    <property type="entry name" value="OmpA-like"/>
    <property type="match status" value="1"/>
</dbReference>
<dbReference type="Pfam" id="PF02321">
    <property type="entry name" value="OEP"/>
    <property type="match status" value="2"/>
</dbReference>
<evidence type="ECO:0000256" key="10">
    <source>
        <dbReference type="SAM" id="SignalP"/>
    </source>
</evidence>
<dbReference type="SUPFAM" id="SSF56954">
    <property type="entry name" value="Outer membrane efflux proteins (OEP)"/>
    <property type="match status" value="1"/>
</dbReference>
<dbReference type="GO" id="GO:0015562">
    <property type="term" value="F:efflux transmembrane transporter activity"/>
    <property type="evidence" value="ECO:0007669"/>
    <property type="project" value="InterPro"/>
</dbReference>
<dbReference type="GO" id="GO:0007155">
    <property type="term" value="P:cell adhesion"/>
    <property type="evidence" value="ECO:0007669"/>
    <property type="project" value="InterPro"/>
</dbReference>
<dbReference type="GO" id="GO:0005509">
    <property type="term" value="F:calcium ion binding"/>
    <property type="evidence" value="ECO:0007669"/>
    <property type="project" value="InterPro"/>
</dbReference>
<dbReference type="InterPro" id="IPR051906">
    <property type="entry name" value="TolC-like"/>
</dbReference>
<evidence type="ECO:0000313" key="13">
    <source>
        <dbReference type="Proteomes" id="UP000035514"/>
    </source>
</evidence>
<protein>
    <recommendedName>
        <fullName evidence="11">OmpA-like domain-containing protein</fullName>
    </recommendedName>
</protein>
<evidence type="ECO:0000256" key="1">
    <source>
        <dbReference type="ARBA" id="ARBA00004442"/>
    </source>
</evidence>
<accession>A0A0G9K0R1</accession>
<dbReference type="InterPro" id="IPR003367">
    <property type="entry name" value="Thrombospondin_3-like_rpt"/>
</dbReference>
<dbReference type="Proteomes" id="UP000035514">
    <property type="component" value="Unassembled WGS sequence"/>
</dbReference>
<evidence type="ECO:0000259" key="11">
    <source>
        <dbReference type="PROSITE" id="PS51123"/>
    </source>
</evidence>
<feature type="chain" id="PRO_5002578636" description="OmpA-like domain-containing protein" evidence="10">
    <location>
        <begin position="27"/>
        <end position="854"/>
    </location>
</feature>
<sequence length="854" mass="96222">MKLKSKKRLISVVASAICLLSVNLNALTLKESVLEVLDTNPVVQERLKNFNETQQDLEIAKSEWLPSLDYSARIGRNNSGELKNSGSSKFDHAVQDSTYSHYTNSLKLTQNIFNGFSTTHKISYQETRILGAAYHYLENANDISFQMVGAYIDVIRSYQLYQNAKDNVDINQKIYDDVKSLYEQGLTTKSEMTKIYASLSLANSNLVVQKNNTMDKEFRFKRLLGREVNVSTLSLPALNYAMPESKERAIMVAIQNNPSILVSNFNIKGAQELYKQKKSAFMPTVDLELEQVFNDYSTDNSFDSADDRQKAYVVMNWNLYKGGAHEADLQKSKSSINKEVELQRNLKRQTIESLELSWSAYEMLGKQLEELYKYYQYSEDTLESYRSEYEMGRRTLLDLLSAQNDLVNSKSQIINAQMDKLFAQYRILDAMGVLVSSVVDETEYNKLIKPTLKPFDIVKDELPINLDADKDGIVDNLDICDNSVVGNNDIKPYGCSQQEKDSDFDGIPDYKDKCPNTPFGSLVDANGCETGEVSGNEFKANEDYLKSVMAYTEESPKKSPKLGLYDYEFNAAANKNVQSTALDNHLMYDDFNMIKRFEFIDMNKSREAQIEKIVNEIKPYNDKNVVVTIIGNTEITKNKEKSYNQGMEYANTIKNELVNKGINKDILVTQSRLDFDKAYLDLADGSLNNVVAVALYVPKSIQKISENGPQIDSDKDGVIDSLDKCPNTPAGYTVDENGCTNTINLEVLFENNSAVIKEETKGKVLSFARYLIDNKEFDTIIEGHASKDPTASAAHNQKLSEQRATAIKNLLISNGVEASRIQSIGKGHNEPIADNSTAEGQALNRRIDAILIRK</sequence>
<evidence type="ECO:0000256" key="5">
    <source>
        <dbReference type="ARBA" id="ARBA00022692"/>
    </source>
</evidence>
<gene>
    <name evidence="12" type="ORF">AA20_06530</name>
</gene>
<keyword evidence="6 10" id="KW-0732">Signal</keyword>
<comment type="subcellular location">
    <subcellularLocation>
        <location evidence="1">Cell outer membrane</location>
    </subcellularLocation>
</comment>
<keyword evidence="8" id="KW-0998">Cell outer membrane</keyword>